<proteinExistence type="predicted"/>
<organism evidence="1 2">
    <name type="scientific">Catharanthus roseus</name>
    <name type="common">Madagascar periwinkle</name>
    <name type="synonym">Vinca rosea</name>
    <dbReference type="NCBI Taxonomy" id="4058"/>
    <lineage>
        <taxon>Eukaryota</taxon>
        <taxon>Viridiplantae</taxon>
        <taxon>Streptophyta</taxon>
        <taxon>Embryophyta</taxon>
        <taxon>Tracheophyta</taxon>
        <taxon>Spermatophyta</taxon>
        <taxon>Magnoliopsida</taxon>
        <taxon>eudicotyledons</taxon>
        <taxon>Gunneridae</taxon>
        <taxon>Pentapetalae</taxon>
        <taxon>asterids</taxon>
        <taxon>lamiids</taxon>
        <taxon>Gentianales</taxon>
        <taxon>Apocynaceae</taxon>
        <taxon>Rauvolfioideae</taxon>
        <taxon>Vinceae</taxon>
        <taxon>Catharanthinae</taxon>
        <taxon>Catharanthus</taxon>
    </lineage>
</organism>
<dbReference type="EMBL" id="CM044703">
    <property type="protein sequence ID" value="KAI5672456.1"/>
    <property type="molecule type" value="Genomic_DNA"/>
</dbReference>
<gene>
    <name evidence="1" type="ORF">M9H77_12820</name>
</gene>
<sequence>MGRKNNNSLFDSKIKAIEQQNTAWGNVANVWCCKKENVEMAEKEGQLFKVITHVELAERFQRSTEIICRQITKMTRILNILADRYCMTHNEDQYYLVDVNMQINQVSLHYMKEKTIMESLSREFDDEEDKSVDDPIGIWIVPDRYQYH</sequence>
<reference evidence="2" key="1">
    <citation type="journal article" date="2023" name="Nat. Plants">
        <title>Single-cell RNA sequencing provides a high-resolution roadmap for understanding the multicellular compartmentation of specialized metabolism.</title>
        <authorList>
            <person name="Sun S."/>
            <person name="Shen X."/>
            <person name="Li Y."/>
            <person name="Li Y."/>
            <person name="Wang S."/>
            <person name="Li R."/>
            <person name="Zhang H."/>
            <person name="Shen G."/>
            <person name="Guo B."/>
            <person name="Wei J."/>
            <person name="Xu J."/>
            <person name="St-Pierre B."/>
            <person name="Chen S."/>
            <person name="Sun C."/>
        </authorList>
    </citation>
    <scope>NUCLEOTIDE SEQUENCE [LARGE SCALE GENOMIC DNA]</scope>
</reference>
<name>A0ACC0BIJ2_CATRO</name>
<comment type="caution">
    <text evidence="1">The sequence shown here is derived from an EMBL/GenBank/DDBJ whole genome shotgun (WGS) entry which is preliminary data.</text>
</comment>
<evidence type="ECO:0000313" key="1">
    <source>
        <dbReference type="EMBL" id="KAI5672456.1"/>
    </source>
</evidence>
<evidence type="ECO:0000313" key="2">
    <source>
        <dbReference type="Proteomes" id="UP001060085"/>
    </source>
</evidence>
<dbReference type="Proteomes" id="UP001060085">
    <property type="component" value="Linkage Group LG03"/>
</dbReference>
<keyword evidence="2" id="KW-1185">Reference proteome</keyword>
<protein>
    <submittedName>
        <fullName evidence="1">Uncharacterized protein</fullName>
    </submittedName>
</protein>
<accession>A0ACC0BIJ2</accession>